<evidence type="ECO:0000256" key="1">
    <source>
        <dbReference type="ARBA" id="ARBA00004743"/>
    </source>
</evidence>
<comment type="similarity">
    <text evidence="2 9">Belongs to the alpha-IPM synthase/homocitrate synthase family.</text>
</comment>
<reference evidence="13" key="1">
    <citation type="journal article" date="2019" name="Int. J. Syst. Evol. Microbiol.">
        <title>The Global Catalogue of Microorganisms (GCM) 10K type strain sequencing project: providing services to taxonomists for standard genome sequencing and annotation.</title>
        <authorList>
            <consortium name="The Broad Institute Genomics Platform"/>
            <consortium name="The Broad Institute Genome Sequencing Center for Infectious Disease"/>
            <person name="Wu L."/>
            <person name="Ma J."/>
        </authorList>
    </citation>
    <scope>NUCLEOTIDE SEQUENCE [LARGE SCALE GENOMIC DNA]</scope>
    <source>
        <strain evidence="13">CGMCC 4.7396</strain>
    </source>
</reference>
<evidence type="ECO:0000256" key="6">
    <source>
        <dbReference type="ARBA" id="ARBA00023304"/>
    </source>
</evidence>
<keyword evidence="3" id="KW-0028">Amino-acid biosynthesis</keyword>
<evidence type="ECO:0000256" key="5">
    <source>
        <dbReference type="ARBA" id="ARBA00022679"/>
    </source>
</evidence>
<dbReference type="EMBL" id="JBHRWO010000021">
    <property type="protein sequence ID" value="MFC3494988.1"/>
    <property type="molecule type" value="Genomic_DNA"/>
</dbReference>
<keyword evidence="4" id="KW-0412">Isoleucine biosynthesis</keyword>
<accession>A0ABV7Q6K4</accession>
<dbReference type="InterPro" id="IPR005675">
    <property type="entry name" value="Citramal_synthase"/>
</dbReference>
<comment type="caution">
    <text evidence="12">The sequence shown here is derived from an EMBL/GenBank/DDBJ whole genome shotgun (WGS) entry which is preliminary data.</text>
</comment>
<dbReference type="SUPFAM" id="SSF51569">
    <property type="entry name" value="Aldolase"/>
    <property type="match status" value="1"/>
</dbReference>
<dbReference type="PROSITE" id="PS00815">
    <property type="entry name" value="AIPM_HOMOCIT_SYNTH_1"/>
    <property type="match status" value="1"/>
</dbReference>
<dbReference type="InterPro" id="IPR054691">
    <property type="entry name" value="LeuA/HCS_post-cat"/>
</dbReference>
<proteinExistence type="inferred from homology"/>
<dbReference type="PROSITE" id="PS50991">
    <property type="entry name" value="PYR_CT"/>
    <property type="match status" value="1"/>
</dbReference>
<protein>
    <recommendedName>
        <fullName evidence="8">Citramalate synthase</fullName>
        <ecNumber evidence="8">2.3.3.21</ecNumber>
    </recommendedName>
</protein>
<dbReference type="Pfam" id="PF00682">
    <property type="entry name" value="HMGL-like"/>
    <property type="match status" value="1"/>
</dbReference>
<evidence type="ECO:0000256" key="8">
    <source>
        <dbReference type="NCBIfam" id="TIGR00977"/>
    </source>
</evidence>
<dbReference type="Gene3D" id="3.30.160.270">
    <property type="match status" value="1"/>
</dbReference>
<dbReference type="InterPro" id="IPR013785">
    <property type="entry name" value="Aldolase_TIM"/>
</dbReference>
<evidence type="ECO:0000256" key="7">
    <source>
        <dbReference type="ARBA" id="ARBA00048263"/>
    </source>
</evidence>
<evidence type="ECO:0000313" key="13">
    <source>
        <dbReference type="Proteomes" id="UP001595712"/>
    </source>
</evidence>
<dbReference type="NCBIfam" id="TIGR00977">
    <property type="entry name" value="citramal_synth"/>
    <property type="match status" value="1"/>
</dbReference>
<dbReference type="InterPro" id="IPR000891">
    <property type="entry name" value="PYR_CT"/>
</dbReference>
<dbReference type="EC" id="2.3.3.21" evidence="8"/>
<evidence type="ECO:0000259" key="11">
    <source>
        <dbReference type="PROSITE" id="PS50991"/>
    </source>
</evidence>
<gene>
    <name evidence="12" type="primary">cimA</name>
    <name evidence="12" type="ORF">ACFO8M_21090</name>
</gene>
<comment type="catalytic activity">
    <reaction evidence="7">
        <text>pyruvate + acetyl-CoA + H2O = (3R)-citramalate + CoA + H(+)</text>
        <dbReference type="Rhea" id="RHEA:19045"/>
        <dbReference type="ChEBI" id="CHEBI:15361"/>
        <dbReference type="ChEBI" id="CHEBI:15377"/>
        <dbReference type="ChEBI" id="CHEBI:15378"/>
        <dbReference type="ChEBI" id="CHEBI:30934"/>
        <dbReference type="ChEBI" id="CHEBI:57287"/>
        <dbReference type="ChEBI" id="CHEBI:57288"/>
        <dbReference type="EC" id="2.3.3.21"/>
    </reaction>
</comment>
<dbReference type="InterPro" id="IPR002034">
    <property type="entry name" value="AIPM/Hcit_synth_CS"/>
</dbReference>
<feature type="domain" description="Pyruvate carboxyltransferase" evidence="11">
    <location>
        <begin position="19"/>
        <end position="292"/>
    </location>
</feature>
<evidence type="ECO:0000256" key="2">
    <source>
        <dbReference type="ARBA" id="ARBA00006154"/>
    </source>
</evidence>
<dbReference type="SUPFAM" id="SSF110921">
    <property type="entry name" value="2-isopropylmalate synthase LeuA, allosteric (dimerisation) domain"/>
    <property type="match status" value="1"/>
</dbReference>
<dbReference type="CDD" id="cd07941">
    <property type="entry name" value="DRE_TIM_LeuA3"/>
    <property type="match status" value="1"/>
</dbReference>
<keyword evidence="6" id="KW-0100">Branched-chain amino acid biosynthesis</keyword>
<evidence type="ECO:0000256" key="10">
    <source>
        <dbReference type="SAM" id="MobiDB-lite"/>
    </source>
</evidence>
<dbReference type="Proteomes" id="UP001595712">
    <property type="component" value="Unassembled WGS sequence"/>
</dbReference>
<dbReference type="Gene3D" id="1.10.238.260">
    <property type="match status" value="1"/>
</dbReference>
<evidence type="ECO:0000256" key="9">
    <source>
        <dbReference type="RuleBase" id="RU003523"/>
    </source>
</evidence>
<name>A0ABV7Q6K4_9ACTN</name>
<organism evidence="12 13">
    <name type="scientific">Glycomyces rhizosphaerae</name>
    <dbReference type="NCBI Taxonomy" id="2054422"/>
    <lineage>
        <taxon>Bacteria</taxon>
        <taxon>Bacillati</taxon>
        <taxon>Actinomycetota</taxon>
        <taxon>Actinomycetes</taxon>
        <taxon>Glycomycetales</taxon>
        <taxon>Glycomycetaceae</taxon>
        <taxon>Glycomyces</taxon>
    </lineage>
</organism>
<dbReference type="PANTHER" id="PTHR43538:SF1">
    <property type="entry name" value="(R)-CITRAMALATE SYNTHASE"/>
    <property type="match status" value="1"/>
</dbReference>
<dbReference type="RefSeq" id="WP_387979223.1">
    <property type="nucleotide sequence ID" value="NZ_JBHRWO010000021.1"/>
</dbReference>
<comment type="pathway">
    <text evidence="1">Amino-acid biosynthesis; L-isoleucine biosynthesis; 2-oxobutanoate from pyruvate: step 1/3.</text>
</comment>
<evidence type="ECO:0000256" key="4">
    <source>
        <dbReference type="ARBA" id="ARBA00022624"/>
    </source>
</evidence>
<sequence>MTQPDPQDGSASANSGGDFHVFDTTLRDGAQMEGLRYSVADKLAVAELLDELGVDYIEGGWPGAIPSDTEFFARAADELNFKHAKLVAFGMTRRAGSSAAEDPGFQALLDSRAPVLCLVAKSDMRHVEQALRTTPEENLAMIADSVRTGRAHDRQVFIDCEHFFDGFRHDPEYATLVVRTALEAGAEAVVLCDTNGGRIPSDITEAVTELRRRLEAVLPVERVRLGMHAQNDTGCAVANTLAAVQAGVMHVQGTANGYGERPGNANLFSVIANLETKLGLKVLPDGGLEQLTRISHAIAEIANMTPDEHAPYTGHAAFAHKAGIHASAIKADPALYNHVDPVVVGNDMRILVTEMAGRASVELKGRELGIDLSGDKAALDRITKRVKELESKGWSFEAADASFELLVRDEVEGGLPRPFKLDTYRVIVDHDPNGTTVAEATVRLDVDGERVIATAQGNGPVNALDAALRGALAARHPRLAELTLSDFKVRILAGSKGTDAVTRVLVSMSDGESEWTTVGVAPNLIEASWNALADGLAYGLNRRKPTKSLSPTDTPRAIPTRPGPQDRVKA</sequence>
<dbReference type="InterPro" id="IPR013709">
    <property type="entry name" value="2-isopropylmalate_synth_dimer"/>
</dbReference>
<keyword evidence="5 9" id="KW-0808">Transferase</keyword>
<dbReference type="InterPro" id="IPR036230">
    <property type="entry name" value="LeuA_allosteric_dom_sf"/>
</dbReference>
<dbReference type="PANTHER" id="PTHR43538">
    <property type="entry name" value="ALPHA-IPM SYNTHASE/HOMOCITRATE SYNTHASE"/>
    <property type="match status" value="1"/>
</dbReference>
<dbReference type="Gene3D" id="3.20.20.70">
    <property type="entry name" value="Aldolase class I"/>
    <property type="match status" value="1"/>
</dbReference>
<dbReference type="Pfam" id="PF22617">
    <property type="entry name" value="HCS_D2"/>
    <property type="match status" value="1"/>
</dbReference>
<keyword evidence="13" id="KW-1185">Reference proteome</keyword>
<feature type="region of interest" description="Disordered" evidence="10">
    <location>
        <begin position="542"/>
        <end position="570"/>
    </location>
</feature>
<evidence type="ECO:0000313" key="12">
    <source>
        <dbReference type="EMBL" id="MFC3494988.1"/>
    </source>
</evidence>
<dbReference type="SMART" id="SM00917">
    <property type="entry name" value="LeuA_dimer"/>
    <property type="match status" value="1"/>
</dbReference>
<evidence type="ECO:0000256" key="3">
    <source>
        <dbReference type="ARBA" id="ARBA00022605"/>
    </source>
</evidence>
<dbReference type="Pfam" id="PF08502">
    <property type="entry name" value="LeuA_dimer"/>
    <property type="match status" value="1"/>
</dbReference>